<dbReference type="Gene3D" id="3.30.1330.20">
    <property type="entry name" value="Tubulin/FtsZ, C-terminal domain"/>
    <property type="match status" value="1"/>
</dbReference>
<evidence type="ECO:0000256" key="2">
    <source>
        <dbReference type="ARBA" id="ARBA00023134"/>
    </source>
</evidence>
<dbReference type="GO" id="GO:0005525">
    <property type="term" value="F:GTP binding"/>
    <property type="evidence" value="ECO:0007669"/>
    <property type="project" value="UniProtKB-KW"/>
</dbReference>
<evidence type="ECO:0000256" key="1">
    <source>
        <dbReference type="ARBA" id="ARBA00022741"/>
    </source>
</evidence>
<dbReference type="PANTHER" id="PTHR34784:SF1">
    <property type="entry name" value="50S RIBOSOMAL PROTEIN L34"/>
    <property type="match status" value="1"/>
</dbReference>
<protein>
    <submittedName>
        <fullName evidence="3">Uncharacterized protein</fullName>
    </submittedName>
</protein>
<dbReference type="AlphaFoldDB" id="A0A1G7KRI1"/>
<accession>A0A1G7KRI1</accession>
<dbReference type="PANTHER" id="PTHR34784">
    <property type="entry name" value="50S RIBOSOMAL PROTEIN L34"/>
    <property type="match status" value="1"/>
</dbReference>
<dbReference type="Pfam" id="PF09585">
    <property type="entry name" value="Lin0512_fam"/>
    <property type="match status" value="1"/>
</dbReference>
<reference evidence="4" key="1">
    <citation type="submission" date="2016-10" db="EMBL/GenBank/DDBJ databases">
        <authorList>
            <person name="Varghese N."/>
            <person name="Submissions S."/>
        </authorList>
    </citation>
    <scope>NUCLEOTIDE SEQUENCE [LARGE SCALE GENOMIC DNA]</scope>
    <source>
        <strain evidence="4">DSM 16477</strain>
    </source>
</reference>
<sequence length="116" mass="12588">MTPLMVEFGMGSSLRRADYTEAAKRAVQDALWHNSINLAELFGFDKSDMRITLDVGVQRPDLVDAEALRAVFPYGEVTVNLHHGGLDVPRPEGAGNPTVMANVALSVGFDMERADG</sequence>
<dbReference type="OrthoDB" id="7360766at2"/>
<dbReference type="Proteomes" id="UP000199399">
    <property type="component" value="Unassembled WGS sequence"/>
</dbReference>
<dbReference type="InterPro" id="IPR011719">
    <property type="entry name" value="CHP02058"/>
</dbReference>
<dbReference type="STRING" id="218672.SAMN04489759_102103"/>
<dbReference type="InterPro" id="IPR037103">
    <property type="entry name" value="Tubulin/FtsZ-like_C"/>
</dbReference>
<organism evidence="3 4">
    <name type="scientific">Sulfitobacter delicatus</name>
    <dbReference type="NCBI Taxonomy" id="218672"/>
    <lineage>
        <taxon>Bacteria</taxon>
        <taxon>Pseudomonadati</taxon>
        <taxon>Pseudomonadota</taxon>
        <taxon>Alphaproteobacteria</taxon>
        <taxon>Rhodobacterales</taxon>
        <taxon>Roseobacteraceae</taxon>
        <taxon>Sulfitobacter</taxon>
    </lineage>
</organism>
<dbReference type="RefSeq" id="WP_093739359.1">
    <property type="nucleotide sequence ID" value="NZ_FNBP01000002.1"/>
</dbReference>
<dbReference type="EMBL" id="FNBP01000002">
    <property type="protein sequence ID" value="SDF39694.1"/>
    <property type="molecule type" value="Genomic_DNA"/>
</dbReference>
<keyword evidence="2" id="KW-0342">GTP-binding</keyword>
<evidence type="ECO:0000313" key="3">
    <source>
        <dbReference type="EMBL" id="SDF39694.1"/>
    </source>
</evidence>
<evidence type="ECO:0000313" key="4">
    <source>
        <dbReference type="Proteomes" id="UP000199399"/>
    </source>
</evidence>
<keyword evidence="1" id="KW-0547">Nucleotide-binding</keyword>
<keyword evidence="4" id="KW-1185">Reference proteome</keyword>
<name>A0A1G7KRI1_9RHOB</name>
<gene>
    <name evidence="3" type="ORF">SAMN04489759_102103</name>
</gene>
<proteinExistence type="predicted"/>